<evidence type="ECO:0000313" key="8">
    <source>
        <dbReference type="EMBL" id="NYF50234.1"/>
    </source>
</evidence>
<dbReference type="InterPro" id="IPR020814">
    <property type="entry name" value="Ribosomal_S6_plastid/chlpt"/>
</dbReference>
<dbReference type="InterPro" id="IPR000529">
    <property type="entry name" value="Ribosomal_bS6"/>
</dbReference>
<dbReference type="GO" id="GO:0070181">
    <property type="term" value="F:small ribosomal subunit rRNA binding"/>
    <property type="evidence" value="ECO:0007669"/>
    <property type="project" value="TreeGrafter"/>
</dbReference>
<dbReference type="AlphaFoldDB" id="A0A7Y9T3C7"/>
<dbReference type="GO" id="GO:0005840">
    <property type="term" value="C:ribosome"/>
    <property type="evidence" value="ECO:0007669"/>
    <property type="project" value="UniProtKB-KW"/>
</dbReference>
<comment type="function">
    <text evidence="4 6">Binds together with bS18 to 16S ribosomal RNA.</text>
</comment>
<feature type="region of interest" description="Disordered" evidence="7">
    <location>
        <begin position="116"/>
        <end position="162"/>
    </location>
</feature>
<proteinExistence type="inferred from homology"/>
<keyword evidence="3 6" id="KW-0687">Ribonucleoprotein</keyword>
<evidence type="ECO:0000256" key="7">
    <source>
        <dbReference type="SAM" id="MobiDB-lite"/>
    </source>
</evidence>
<keyword evidence="2 6" id="KW-0689">Ribosomal protein</keyword>
<dbReference type="GO" id="GO:0006412">
    <property type="term" value="P:translation"/>
    <property type="evidence" value="ECO:0007669"/>
    <property type="project" value="UniProtKB-UniRule"/>
</dbReference>
<feature type="compositionally biased region" description="Low complexity" evidence="7">
    <location>
        <begin position="116"/>
        <end position="129"/>
    </location>
</feature>
<keyword evidence="6" id="KW-0699">rRNA-binding</keyword>
<dbReference type="GO" id="GO:1990904">
    <property type="term" value="C:ribonucleoprotein complex"/>
    <property type="evidence" value="ECO:0007669"/>
    <property type="project" value="UniProtKB-KW"/>
</dbReference>
<dbReference type="GO" id="GO:0003735">
    <property type="term" value="F:structural constituent of ribosome"/>
    <property type="evidence" value="ECO:0007669"/>
    <property type="project" value="InterPro"/>
</dbReference>
<dbReference type="GO" id="GO:0005737">
    <property type="term" value="C:cytoplasm"/>
    <property type="evidence" value="ECO:0007669"/>
    <property type="project" value="UniProtKB-ARBA"/>
</dbReference>
<accession>A0A7Y9T3C7</accession>
<dbReference type="CDD" id="cd00473">
    <property type="entry name" value="bS6"/>
    <property type="match status" value="1"/>
</dbReference>
<dbReference type="SUPFAM" id="SSF54995">
    <property type="entry name" value="Ribosomal protein S6"/>
    <property type="match status" value="1"/>
</dbReference>
<dbReference type="PANTHER" id="PTHR21011">
    <property type="entry name" value="MITOCHONDRIAL 28S RIBOSOMAL PROTEIN S6"/>
    <property type="match status" value="1"/>
</dbReference>
<reference evidence="8 9" key="1">
    <citation type="submission" date="2020-07" db="EMBL/GenBank/DDBJ databases">
        <title>Genomic Encyclopedia of Type Strains, Phase IV (KMG-V): Genome sequencing to study the core and pangenomes of soil and plant-associated prokaryotes.</title>
        <authorList>
            <person name="Whitman W."/>
        </authorList>
    </citation>
    <scope>NUCLEOTIDE SEQUENCE [LARGE SCALE GENOMIC DNA]</scope>
    <source>
        <strain evidence="8 9">M8UP30</strain>
    </source>
</reference>
<protein>
    <recommendedName>
        <fullName evidence="5 6">Small ribosomal subunit protein bS6</fullName>
    </recommendedName>
</protein>
<sequence length="162" mass="17837">MNRTYEIMFIVRPDVEEAELDKLIEGFSANVTNGGGEIKSVEKMGRRRLAYTVRKFNDGFYVLLNVAAAGSLIAEVERRLRVSEQVIKFITVRMDEEEKRLAKVKAIRDTKVKRSAQPIAAPVQAPAAPSDAETEEEKKPVAAAPVEHVASDAPPETVSTAV</sequence>
<comment type="similarity">
    <text evidence="1 6">Belongs to the bacterial ribosomal protein bS6 family.</text>
</comment>
<keyword evidence="6" id="KW-0694">RNA-binding</keyword>
<dbReference type="InterPro" id="IPR014717">
    <property type="entry name" value="Transl_elong_EF1B/ribsomal_bS6"/>
</dbReference>
<dbReference type="Proteomes" id="UP000534186">
    <property type="component" value="Unassembled WGS sequence"/>
</dbReference>
<comment type="caution">
    <text evidence="8">The sequence shown here is derived from an EMBL/GenBank/DDBJ whole genome shotgun (WGS) entry which is preliminary data.</text>
</comment>
<dbReference type="PANTHER" id="PTHR21011:SF1">
    <property type="entry name" value="SMALL RIBOSOMAL SUBUNIT PROTEIN BS6M"/>
    <property type="match status" value="1"/>
</dbReference>
<evidence type="ECO:0000256" key="2">
    <source>
        <dbReference type="ARBA" id="ARBA00022980"/>
    </source>
</evidence>
<gene>
    <name evidence="6" type="primary">rpsF</name>
    <name evidence="8" type="ORF">HDF12_000599</name>
</gene>
<dbReference type="HAMAP" id="MF_00360">
    <property type="entry name" value="Ribosomal_bS6"/>
    <property type="match status" value="1"/>
</dbReference>
<evidence type="ECO:0000256" key="6">
    <source>
        <dbReference type="HAMAP-Rule" id="MF_00360"/>
    </source>
</evidence>
<dbReference type="InterPro" id="IPR035980">
    <property type="entry name" value="Ribosomal_bS6_sf"/>
</dbReference>
<dbReference type="EMBL" id="JACCCV010000001">
    <property type="protein sequence ID" value="NYF50234.1"/>
    <property type="molecule type" value="Genomic_DNA"/>
</dbReference>
<dbReference type="NCBIfam" id="TIGR00166">
    <property type="entry name" value="S6"/>
    <property type="match status" value="1"/>
</dbReference>
<name>A0A7Y9T3C7_9BACT</name>
<dbReference type="Gene3D" id="3.30.70.60">
    <property type="match status" value="1"/>
</dbReference>
<evidence type="ECO:0000256" key="3">
    <source>
        <dbReference type="ARBA" id="ARBA00023274"/>
    </source>
</evidence>
<organism evidence="8 9">
    <name type="scientific">Tunturiibacter lichenicola</name>
    <dbReference type="NCBI Taxonomy" id="2051959"/>
    <lineage>
        <taxon>Bacteria</taxon>
        <taxon>Pseudomonadati</taxon>
        <taxon>Acidobacteriota</taxon>
        <taxon>Terriglobia</taxon>
        <taxon>Terriglobales</taxon>
        <taxon>Acidobacteriaceae</taxon>
        <taxon>Tunturiibacter</taxon>
    </lineage>
</organism>
<evidence type="ECO:0000256" key="1">
    <source>
        <dbReference type="ARBA" id="ARBA00009512"/>
    </source>
</evidence>
<evidence type="ECO:0000256" key="4">
    <source>
        <dbReference type="ARBA" id="ARBA00035104"/>
    </source>
</evidence>
<evidence type="ECO:0000256" key="5">
    <source>
        <dbReference type="ARBA" id="ARBA00035294"/>
    </source>
</evidence>
<dbReference type="Pfam" id="PF01250">
    <property type="entry name" value="Ribosomal_S6"/>
    <property type="match status" value="1"/>
</dbReference>
<evidence type="ECO:0000313" key="9">
    <source>
        <dbReference type="Proteomes" id="UP000534186"/>
    </source>
</evidence>